<feature type="domain" description="Synergin gamma C-terminal" evidence="2">
    <location>
        <begin position="513"/>
        <end position="716"/>
    </location>
</feature>
<gene>
    <name evidence="3" type="ORF">BUALT_Bualt01G0143000</name>
</gene>
<feature type="compositionally biased region" description="Acidic residues" evidence="1">
    <location>
        <begin position="1"/>
        <end position="12"/>
    </location>
</feature>
<dbReference type="AlphaFoldDB" id="A0AAV6YHW3"/>
<evidence type="ECO:0000313" key="4">
    <source>
        <dbReference type="Proteomes" id="UP000826271"/>
    </source>
</evidence>
<proteinExistence type="predicted"/>
<protein>
    <recommendedName>
        <fullName evidence="2">Synergin gamma C-terminal domain-containing protein</fullName>
    </recommendedName>
</protein>
<reference evidence="3" key="1">
    <citation type="submission" date="2019-10" db="EMBL/GenBank/DDBJ databases">
        <authorList>
            <person name="Zhang R."/>
            <person name="Pan Y."/>
            <person name="Wang J."/>
            <person name="Ma R."/>
            <person name="Yu S."/>
        </authorList>
    </citation>
    <scope>NUCLEOTIDE SEQUENCE</scope>
    <source>
        <strain evidence="3">LA-IB0</strain>
        <tissue evidence="3">Leaf</tissue>
    </source>
</reference>
<feature type="region of interest" description="Disordered" evidence="1">
    <location>
        <begin position="1"/>
        <end position="30"/>
    </location>
</feature>
<evidence type="ECO:0000313" key="3">
    <source>
        <dbReference type="EMBL" id="KAG8391005.1"/>
    </source>
</evidence>
<comment type="caution">
    <text evidence="3">The sequence shown here is derived from an EMBL/GenBank/DDBJ whole genome shotgun (WGS) entry which is preliminary data.</text>
</comment>
<dbReference type="InterPro" id="IPR059024">
    <property type="entry name" value="SYNRG_C"/>
</dbReference>
<dbReference type="Proteomes" id="UP000826271">
    <property type="component" value="Unassembled WGS sequence"/>
</dbReference>
<dbReference type="Pfam" id="PF25999">
    <property type="entry name" value="SYNRG_C"/>
    <property type="match status" value="1"/>
</dbReference>
<evidence type="ECO:0000259" key="2">
    <source>
        <dbReference type="Pfam" id="PF25999"/>
    </source>
</evidence>
<organism evidence="3 4">
    <name type="scientific">Buddleja alternifolia</name>
    <dbReference type="NCBI Taxonomy" id="168488"/>
    <lineage>
        <taxon>Eukaryota</taxon>
        <taxon>Viridiplantae</taxon>
        <taxon>Streptophyta</taxon>
        <taxon>Embryophyta</taxon>
        <taxon>Tracheophyta</taxon>
        <taxon>Spermatophyta</taxon>
        <taxon>Magnoliopsida</taxon>
        <taxon>eudicotyledons</taxon>
        <taxon>Gunneridae</taxon>
        <taxon>Pentapetalae</taxon>
        <taxon>asterids</taxon>
        <taxon>lamiids</taxon>
        <taxon>Lamiales</taxon>
        <taxon>Scrophulariaceae</taxon>
        <taxon>Buddlejeae</taxon>
        <taxon>Buddleja</taxon>
    </lineage>
</organism>
<keyword evidence="4" id="KW-1185">Reference proteome</keyword>
<accession>A0AAV6YHW3</accession>
<dbReference type="PANTHER" id="PTHR35701">
    <property type="entry name" value="OS11G0148400 PROTEIN"/>
    <property type="match status" value="1"/>
</dbReference>
<sequence>MAAAEDDDDETFGEFSLASEEEEWGDFMKSPPHLLLSSDPWSKPTGALPLSLFGDVEDDANLSSNSDHYLNNMYGSTSDLNTAITTTSSFLDINNGDGGDGWEFNSEFQANNNLHFTSPHSSGPVICSNKSFHLFGTSNRGSIDDLFASSSVDSFATSLIGIQPSLNGFITKIYSDIEQPNMQGTSGPSPNVDVGGTDFDEDFGDFTVATQTVPKPVEASSVDVFSPSASKDVVSTTDHKFQEKDMKSNYHVGALPLSIFGYEEPDTGGCLDVQDTFMHQSTSDQRNSHTPTTVISDLISSLYSQAEQTSSVNTVEKPTTLSTAVLSSDLVNDADHLDDNSWGFQDATQTTLDTEASLFNSGDTYLSISSKLKLSNYLDFYSILKEELCLSAKCHIESIKYDVSGQQARDSAALSGEDATVASLDSEFQLMCQELEQMNFLFEESNLQDHPTGRSCLHELVEVLLEPQFQILESEYNLSQKLLQVEKDLRSVMELIRHTATMLKILTIGTLDERTTYISIWSEMVSVCGQELKHGASIWNQALEKHVQNQLLSEPQGRKFVLALGEIYRVVVVLGASAKLFKPWTLNSPAIYTLLEECHNVWSTSGLEEALSTALDNASLLESIKHILGLDALALQNYVFAEKGSLCGLSILTEKVAPGDLSQIYTYLLMICSRDLCSRINISKAGMKMIMWGEEQCFVTLANVWANLISCNPPKLPQLNLG</sequence>
<evidence type="ECO:0000256" key="1">
    <source>
        <dbReference type="SAM" id="MobiDB-lite"/>
    </source>
</evidence>
<dbReference type="PANTHER" id="PTHR35701:SF1">
    <property type="entry name" value="OS11G0148400 PROTEIN"/>
    <property type="match status" value="1"/>
</dbReference>
<dbReference type="EMBL" id="WHWC01000001">
    <property type="protein sequence ID" value="KAG8391005.1"/>
    <property type="molecule type" value="Genomic_DNA"/>
</dbReference>
<name>A0AAV6YHW3_9LAMI</name>